<evidence type="ECO:0000313" key="1">
    <source>
        <dbReference type="EMBL" id="GBM64428.1"/>
    </source>
</evidence>
<protein>
    <submittedName>
        <fullName evidence="1">Uncharacterized protein</fullName>
    </submittedName>
</protein>
<dbReference type="EMBL" id="BGPR01001929">
    <property type="protein sequence ID" value="GBM64428.1"/>
    <property type="molecule type" value="Genomic_DNA"/>
</dbReference>
<comment type="caution">
    <text evidence="1">The sequence shown here is derived from an EMBL/GenBank/DDBJ whole genome shotgun (WGS) entry which is preliminary data.</text>
</comment>
<keyword evidence="2" id="KW-1185">Reference proteome</keyword>
<sequence length="88" mass="10038">MPEVPKLQGLDSFLLDNSTLERKKISTEATISSKRFICPENRPERIVLRQSRRMHPDKEENGAKVTRVPTPSSAYCQFFCVDLQAATE</sequence>
<reference evidence="1 2" key="1">
    <citation type="journal article" date="2019" name="Sci. Rep.">
        <title>Orb-weaving spider Araneus ventricosus genome elucidates the spidroin gene catalogue.</title>
        <authorList>
            <person name="Kono N."/>
            <person name="Nakamura H."/>
            <person name="Ohtoshi R."/>
            <person name="Moran D.A.P."/>
            <person name="Shinohara A."/>
            <person name="Yoshida Y."/>
            <person name="Fujiwara M."/>
            <person name="Mori M."/>
            <person name="Tomita M."/>
            <person name="Arakawa K."/>
        </authorList>
    </citation>
    <scope>NUCLEOTIDE SEQUENCE [LARGE SCALE GENOMIC DNA]</scope>
</reference>
<dbReference type="AlphaFoldDB" id="A0A4Y2HGG6"/>
<dbReference type="Proteomes" id="UP000499080">
    <property type="component" value="Unassembled WGS sequence"/>
</dbReference>
<accession>A0A4Y2HGG6</accession>
<evidence type="ECO:0000313" key="2">
    <source>
        <dbReference type="Proteomes" id="UP000499080"/>
    </source>
</evidence>
<name>A0A4Y2HGG6_ARAVE</name>
<proteinExistence type="predicted"/>
<organism evidence="1 2">
    <name type="scientific">Araneus ventricosus</name>
    <name type="common">Orbweaver spider</name>
    <name type="synonym">Epeira ventricosa</name>
    <dbReference type="NCBI Taxonomy" id="182803"/>
    <lineage>
        <taxon>Eukaryota</taxon>
        <taxon>Metazoa</taxon>
        <taxon>Ecdysozoa</taxon>
        <taxon>Arthropoda</taxon>
        <taxon>Chelicerata</taxon>
        <taxon>Arachnida</taxon>
        <taxon>Araneae</taxon>
        <taxon>Araneomorphae</taxon>
        <taxon>Entelegynae</taxon>
        <taxon>Araneoidea</taxon>
        <taxon>Araneidae</taxon>
        <taxon>Araneus</taxon>
    </lineage>
</organism>
<gene>
    <name evidence="1" type="ORF">AVEN_166676_1</name>
</gene>